<keyword evidence="2" id="KW-1185">Reference proteome</keyword>
<dbReference type="Proteomes" id="UP000464787">
    <property type="component" value="Chromosome"/>
</dbReference>
<accession>A0A857JAR8</accession>
<protein>
    <submittedName>
        <fullName evidence="1">Uncharacterized protein</fullName>
    </submittedName>
</protein>
<dbReference type="EMBL" id="CP047650">
    <property type="protein sequence ID" value="QHJ00073.1"/>
    <property type="molecule type" value="Genomic_DNA"/>
</dbReference>
<proteinExistence type="predicted"/>
<evidence type="ECO:0000313" key="1">
    <source>
        <dbReference type="EMBL" id="QHJ00073.1"/>
    </source>
</evidence>
<evidence type="ECO:0000313" key="2">
    <source>
        <dbReference type="Proteomes" id="UP000464787"/>
    </source>
</evidence>
<name>A0A857JAR8_9BURK</name>
<dbReference type="RefSeq" id="WP_160553883.1">
    <property type="nucleotide sequence ID" value="NZ_CP047650.1"/>
</dbReference>
<dbReference type="KEGG" id="xyk:GT347_20075"/>
<reference evidence="1 2" key="1">
    <citation type="submission" date="2020-01" db="EMBL/GenBank/DDBJ databases">
        <title>Genome sequencing of strain KACC 21265.</title>
        <authorList>
            <person name="Heo J."/>
            <person name="Kim S.-J."/>
            <person name="Kim J.-S."/>
            <person name="Hong S.-B."/>
            <person name="Kwon S.-W."/>
        </authorList>
    </citation>
    <scope>NUCLEOTIDE SEQUENCE [LARGE SCALE GENOMIC DNA]</scope>
    <source>
        <strain evidence="1 2">KACC 21265</strain>
    </source>
</reference>
<gene>
    <name evidence="1" type="ORF">GT347_20075</name>
</gene>
<sequence length="205" mass="22561">MNAKTETVILPSSPLAAERKSVTCWVGRDGSLWSDDAHGERMARYCGSTHGACADCGATCDKGYGVCDACGARRKLERYAAMPRKAWDGHQMLYSEAKDRYFQDIQDATENLDEGESLTGLRLVLCDPNLPRQLDEDFFCDELPEDGDWHSLPSDLQEAVEAYNKVAASCAPLSWSSGKFALLIEDATPNKSPMDQMAEKGESHV</sequence>
<organism evidence="1 2">
    <name type="scientific">Xylophilus rhododendri</name>
    <dbReference type="NCBI Taxonomy" id="2697032"/>
    <lineage>
        <taxon>Bacteria</taxon>
        <taxon>Pseudomonadati</taxon>
        <taxon>Pseudomonadota</taxon>
        <taxon>Betaproteobacteria</taxon>
        <taxon>Burkholderiales</taxon>
        <taxon>Xylophilus</taxon>
    </lineage>
</organism>
<dbReference type="AlphaFoldDB" id="A0A857JAR8"/>